<sequence>MLDVSITLSPATREIGAQGIYRLEIECDFRRVGRDWLCNLILKLRTVLRCAGIHDLPRTHGAFDLSVLGDITSLTLFPKSCGGGGVDDDEHGTMPRGNIFRRAGRKAPRLHTRPLQ</sequence>
<organism evidence="1 2">
    <name type="scientific">Marchantia polymorpha</name>
    <name type="common">Common liverwort</name>
    <name type="synonym">Marchantia aquatica</name>
    <dbReference type="NCBI Taxonomy" id="3197"/>
    <lineage>
        <taxon>Eukaryota</taxon>
        <taxon>Viridiplantae</taxon>
        <taxon>Streptophyta</taxon>
        <taxon>Embryophyta</taxon>
        <taxon>Marchantiophyta</taxon>
        <taxon>Marchantiopsida</taxon>
        <taxon>Marchantiidae</taxon>
        <taxon>Marchantiales</taxon>
        <taxon>Marchantiaceae</taxon>
        <taxon>Marchantia</taxon>
    </lineage>
</organism>
<gene>
    <name evidence="1" type="ORF">MARPO_0007s0245</name>
</gene>
<dbReference type="EMBL" id="KZ772679">
    <property type="protein sequence ID" value="PTQ47882.1"/>
    <property type="molecule type" value="Genomic_DNA"/>
</dbReference>
<accession>A0A2R6XP47</accession>
<reference evidence="2" key="1">
    <citation type="journal article" date="2017" name="Cell">
        <title>Insights into land plant evolution garnered from the Marchantia polymorpha genome.</title>
        <authorList>
            <person name="Bowman J.L."/>
            <person name="Kohchi T."/>
            <person name="Yamato K.T."/>
            <person name="Jenkins J."/>
            <person name="Shu S."/>
            <person name="Ishizaki K."/>
            <person name="Yamaoka S."/>
            <person name="Nishihama R."/>
            <person name="Nakamura Y."/>
            <person name="Berger F."/>
            <person name="Adam C."/>
            <person name="Aki S.S."/>
            <person name="Althoff F."/>
            <person name="Araki T."/>
            <person name="Arteaga-Vazquez M.A."/>
            <person name="Balasubrmanian S."/>
            <person name="Barry K."/>
            <person name="Bauer D."/>
            <person name="Boehm C.R."/>
            <person name="Briginshaw L."/>
            <person name="Caballero-Perez J."/>
            <person name="Catarino B."/>
            <person name="Chen F."/>
            <person name="Chiyoda S."/>
            <person name="Chovatia M."/>
            <person name="Davies K.M."/>
            <person name="Delmans M."/>
            <person name="Demura T."/>
            <person name="Dierschke T."/>
            <person name="Dolan L."/>
            <person name="Dorantes-Acosta A.E."/>
            <person name="Eklund D.M."/>
            <person name="Florent S.N."/>
            <person name="Flores-Sandoval E."/>
            <person name="Fujiyama A."/>
            <person name="Fukuzawa H."/>
            <person name="Galik B."/>
            <person name="Grimanelli D."/>
            <person name="Grimwood J."/>
            <person name="Grossniklaus U."/>
            <person name="Hamada T."/>
            <person name="Haseloff J."/>
            <person name="Hetherington A.J."/>
            <person name="Higo A."/>
            <person name="Hirakawa Y."/>
            <person name="Hundley H.N."/>
            <person name="Ikeda Y."/>
            <person name="Inoue K."/>
            <person name="Inoue S.I."/>
            <person name="Ishida S."/>
            <person name="Jia Q."/>
            <person name="Kakita M."/>
            <person name="Kanazawa T."/>
            <person name="Kawai Y."/>
            <person name="Kawashima T."/>
            <person name="Kennedy M."/>
            <person name="Kinose K."/>
            <person name="Kinoshita T."/>
            <person name="Kohara Y."/>
            <person name="Koide E."/>
            <person name="Komatsu K."/>
            <person name="Kopischke S."/>
            <person name="Kubo M."/>
            <person name="Kyozuka J."/>
            <person name="Lagercrantz U."/>
            <person name="Lin S.S."/>
            <person name="Lindquist E."/>
            <person name="Lipzen A.M."/>
            <person name="Lu C.W."/>
            <person name="De Luna E."/>
            <person name="Martienssen R.A."/>
            <person name="Minamino N."/>
            <person name="Mizutani M."/>
            <person name="Mizutani M."/>
            <person name="Mochizuki N."/>
            <person name="Monte I."/>
            <person name="Mosher R."/>
            <person name="Nagasaki H."/>
            <person name="Nakagami H."/>
            <person name="Naramoto S."/>
            <person name="Nishitani K."/>
            <person name="Ohtani M."/>
            <person name="Okamoto T."/>
            <person name="Okumura M."/>
            <person name="Phillips J."/>
            <person name="Pollak B."/>
            <person name="Reinders A."/>
            <person name="Rovekamp M."/>
            <person name="Sano R."/>
            <person name="Sawa S."/>
            <person name="Schmid M.W."/>
            <person name="Shirakawa M."/>
            <person name="Solano R."/>
            <person name="Spunde A."/>
            <person name="Suetsugu N."/>
            <person name="Sugano S."/>
            <person name="Sugiyama A."/>
            <person name="Sun R."/>
            <person name="Suzuki Y."/>
            <person name="Takenaka M."/>
            <person name="Takezawa D."/>
            <person name="Tomogane H."/>
            <person name="Tsuzuki M."/>
            <person name="Ueda T."/>
            <person name="Umeda M."/>
            <person name="Ward J.M."/>
            <person name="Watanabe Y."/>
            <person name="Yazaki K."/>
            <person name="Yokoyama R."/>
            <person name="Yoshitake Y."/>
            <person name="Yotsui I."/>
            <person name="Zachgo S."/>
            <person name="Schmutz J."/>
        </authorList>
    </citation>
    <scope>NUCLEOTIDE SEQUENCE [LARGE SCALE GENOMIC DNA]</scope>
    <source>
        <strain evidence="2">Tak-1</strain>
    </source>
</reference>
<keyword evidence="2" id="KW-1185">Reference proteome</keyword>
<proteinExistence type="predicted"/>
<evidence type="ECO:0000313" key="1">
    <source>
        <dbReference type="EMBL" id="PTQ47882.1"/>
    </source>
</evidence>
<evidence type="ECO:0000313" key="2">
    <source>
        <dbReference type="Proteomes" id="UP000244005"/>
    </source>
</evidence>
<protein>
    <submittedName>
        <fullName evidence="1">Uncharacterized protein</fullName>
    </submittedName>
</protein>
<dbReference type="Proteomes" id="UP000244005">
    <property type="component" value="Unassembled WGS sequence"/>
</dbReference>
<dbReference type="AlphaFoldDB" id="A0A2R6XP47"/>
<name>A0A2R6XP47_MARPO</name>
<dbReference type="Gramene" id="Mp3g02560.1">
    <property type="protein sequence ID" value="Mp3g02560.1.cds1"/>
    <property type="gene ID" value="Mp3g02560"/>
</dbReference>